<dbReference type="EMBL" id="BFEA01000841">
    <property type="protein sequence ID" value="GBG90785.1"/>
    <property type="molecule type" value="Genomic_DNA"/>
</dbReference>
<reference evidence="2 3" key="1">
    <citation type="journal article" date="2018" name="Cell">
        <title>The Chara Genome: Secondary Complexity and Implications for Plant Terrestrialization.</title>
        <authorList>
            <person name="Nishiyama T."/>
            <person name="Sakayama H."/>
            <person name="Vries J.D."/>
            <person name="Buschmann H."/>
            <person name="Saint-Marcoux D."/>
            <person name="Ullrich K.K."/>
            <person name="Haas F.B."/>
            <person name="Vanderstraeten L."/>
            <person name="Becker D."/>
            <person name="Lang D."/>
            <person name="Vosolsobe S."/>
            <person name="Rombauts S."/>
            <person name="Wilhelmsson P.K.I."/>
            <person name="Janitza P."/>
            <person name="Kern R."/>
            <person name="Heyl A."/>
            <person name="Rumpler F."/>
            <person name="Villalobos L.I.A.C."/>
            <person name="Clay J.M."/>
            <person name="Skokan R."/>
            <person name="Toyoda A."/>
            <person name="Suzuki Y."/>
            <person name="Kagoshima H."/>
            <person name="Schijlen E."/>
            <person name="Tajeshwar N."/>
            <person name="Catarino B."/>
            <person name="Hetherington A.J."/>
            <person name="Saltykova A."/>
            <person name="Bonnot C."/>
            <person name="Breuninger H."/>
            <person name="Symeonidi A."/>
            <person name="Radhakrishnan G.V."/>
            <person name="Van Nieuwerburgh F."/>
            <person name="Deforce D."/>
            <person name="Chang C."/>
            <person name="Karol K.G."/>
            <person name="Hedrich R."/>
            <person name="Ulvskov P."/>
            <person name="Glockner G."/>
            <person name="Delwiche C.F."/>
            <person name="Petrasek J."/>
            <person name="Van de Peer Y."/>
            <person name="Friml J."/>
            <person name="Beilby M."/>
            <person name="Dolan L."/>
            <person name="Kohara Y."/>
            <person name="Sugano S."/>
            <person name="Fujiyama A."/>
            <person name="Delaux P.-M."/>
            <person name="Quint M."/>
            <person name="TheiBen G."/>
            <person name="Hagemann M."/>
            <person name="Harholt J."/>
            <person name="Dunand C."/>
            <person name="Zachgo S."/>
            <person name="Langdale J."/>
            <person name="Maumus F."/>
            <person name="Straeten D.V.D."/>
            <person name="Gould S.B."/>
            <person name="Rensing S.A."/>
        </authorList>
    </citation>
    <scope>NUCLEOTIDE SEQUENCE [LARGE SCALE GENOMIC DNA]</scope>
    <source>
        <strain evidence="2 3">S276</strain>
    </source>
</reference>
<dbReference type="AlphaFoldDB" id="A0A388M8E8"/>
<evidence type="ECO:0000313" key="2">
    <source>
        <dbReference type="EMBL" id="GBG90785.1"/>
    </source>
</evidence>
<feature type="compositionally biased region" description="Gly residues" evidence="1">
    <location>
        <begin position="643"/>
        <end position="661"/>
    </location>
</feature>
<evidence type="ECO:0000256" key="1">
    <source>
        <dbReference type="SAM" id="MobiDB-lite"/>
    </source>
</evidence>
<evidence type="ECO:0000313" key="3">
    <source>
        <dbReference type="Proteomes" id="UP000265515"/>
    </source>
</evidence>
<gene>
    <name evidence="2" type="ORF">CBR_g51292</name>
</gene>
<sequence>MRLAFENKEESYELPTLKLAPLGLQKPTPGSKAQRLKPEEWKDKLAGQYYYYAVCGQHNAAAARSLLDSEVARNGLKGRGIALAEDIVHIKWKDTGDMTSIAQFGNDPLEADIRSAELKEAVTATKSHTFVLDLCEPVDLKLWKPQAWETLNSYLQTWCPLHWTLVSRQHAPSFFRKATRRKVGEEEPAKKSFPVGKNLYTKDDRMYILFKGNDLRVNTSVVHEGRLPKGVAAEVRLPQRVTQTDVSEIPFTPCDWSQTAPERPGSVYGDMERYPTQFVGLLDFLSKKGEGVVFLGKPHARSVWELPKAGRHVVAMEGNSDLLQFTMQLVKSEVNSRAHNCEVMVVKATRDRVWSNKTDMWFKLSERKRNKIYDFLFLQTRPRKDTDAEYSLYFMESEEQLKLGSYASLISTDDEAATGVEFDANAKEEESDTESLDLQYDPPLAEHAPGSSSTGPSPSPTPLVSPTARPVPDTSPMKLLERLRALAVPPCTLRPGSDVPPYHPSWKDDNIHFLLEPQSYSPEVDWGHGMIWHSGVIQPAIQKGEWVMAVAVPGVGWVSILRESKSNFLHLARISVLQKVRAENDRFGPDDLSVVSTAGRLFHELQDKCWLEMTEDYYDLDLSPLKGMVDWKVPPSSGPHGSPDGGAPGGGGDGGGGVGGG</sequence>
<organism evidence="2 3">
    <name type="scientific">Chara braunii</name>
    <name type="common">Braun's stonewort</name>
    <dbReference type="NCBI Taxonomy" id="69332"/>
    <lineage>
        <taxon>Eukaryota</taxon>
        <taxon>Viridiplantae</taxon>
        <taxon>Streptophyta</taxon>
        <taxon>Charophyceae</taxon>
        <taxon>Charales</taxon>
        <taxon>Characeae</taxon>
        <taxon>Chara</taxon>
    </lineage>
</organism>
<feature type="region of interest" description="Disordered" evidence="1">
    <location>
        <begin position="631"/>
        <end position="661"/>
    </location>
</feature>
<name>A0A388M8E8_CHABU</name>
<proteinExistence type="predicted"/>
<accession>A0A388M8E8</accession>
<dbReference type="Proteomes" id="UP000265515">
    <property type="component" value="Unassembled WGS sequence"/>
</dbReference>
<feature type="region of interest" description="Disordered" evidence="1">
    <location>
        <begin position="425"/>
        <end position="474"/>
    </location>
</feature>
<keyword evidence="3" id="KW-1185">Reference proteome</keyword>
<dbReference type="Gramene" id="GBG90785">
    <property type="protein sequence ID" value="GBG90785"/>
    <property type="gene ID" value="CBR_g51292"/>
</dbReference>
<protein>
    <submittedName>
        <fullName evidence="2">Uncharacterized protein</fullName>
    </submittedName>
</protein>
<comment type="caution">
    <text evidence="2">The sequence shown here is derived from an EMBL/GenBank/DDBJ whole genome shotgun (WGS) entry which is preliminary data.</text>
</comment>